<keyword evidence="5" id="KW-1185">Reference proteome</keyword>
<evidence type="ECO:0000259" key="2">
    <source>
        <dbReference type="Pfam" id="PF12626"/>
    </source>
</evidence>
<dbReference type="AlphaFoldDB" id="M4RJ92"/>
<evidence type="ECO:0000313" key="5">
    <source>
        <dbReference type="Proteomes" id="UP000011864"/>
    </source>
</evidence>
<evidence type="ECO:0000259" key="3">
    <source>
        <dbReference type="Pfam" id="PF12627"/>
    </source>
</evidence>
<dbReference type="STRING" id="1129794.C427_0538"/>
<dbReference type="PANTHER" id="PTHR43051">
    <property type="entry name" value="POLYNUCLEOTIDE ADENYLYLTRANSFERASE FAMILY PROTEIN"/>
    <property type="match status" value="1"/>
</dbReference>
<sequence>MIGDPETRYREDPVRMLRAVRFAAKLDMHISEESAEPIKRMAPLMANIPPARLFEEILKLLLSGQGLATYKLLSEFHLFEPLFPQLAPLLLQPGSRENQFVEQVLTNTDNRINTGQRVTPAFIFAAFMWYPLEERCQQLMVDGGLNHFDAFNLALNDVMHRQIQRIMIPKRFSTPIREIWQLQNRLPKRYGRRAYQMLEHPKFRAAYDFLLLRGQIEGGDLLELADWWTVFQEADEDQRKTMLEVLRQQEGAPPRRPRRNRKKPKPKV</sequence>
<feature type="domain" description="tRNA nucleotidyltransferase/poly(A) polymerase RNA and SrmB- binding" evidence="3">
    <location>
        <begin position="27"/>
        <end position="88"/>
    </location>
</feature>
<dbReference type="Proteomes" id="UP000011864">
    <property type="component" value="Chromosome"/>
</dbReference>
<dbReference type="EMBL" id="CP003837">
    <property type="protein sequence ID" value="AGH42648.1"/>
    <property type="molecule type" value="Genomic_DNA"/>
</dbReference>
<dbReference type="PANTHER" id="PTHR43051:SF1">
    <property type="entry name" value="POLYNUCLEOTIDE ADENYLYLTRANSFERASE FAMILY PROTEIN"/>
    <property type="match status" value="1"/>
</dbReference>
<organism evidence="4 5">
    <name type="scientific">Paraglaciecola psychrophila 170</name>
    <dbReference type="NCBI Taxonomy" id="1129794"/>
    <lineage>
        <taxon>Bacteria</taxon>
        <taxon>Pseudomonadati</taxon>
        <taxon>Pseudomonadota</taxon>
        <taxon>Gammaproteobacteria</taxon>
        <taxon>Alteromonadales</taxon>
        <taxon>Alteromonadaceae</taxon>
        <taxon>Paraglaciecola</taxon>
    </lineage>
</organism>
<feature type="domain" description="Polymerase A arginine-rich C-terminal" evidence="2">
    <location>
        <begin position="144"/>
        <end position="262"/>
    </location>
</feature>
<protein>
    <submittedName>
        <fullName evidence="4">Poly(A) polymerase</fullName>
    </submittedName>
</protein>
<dbReference type="HOGENOM" id="CLU_090644_0_0_6"/>
<gene>
    <name evidence="4" type="ORF">C427_0538</name>
</gene>
<dbReference type="Pfam" id="PF12626">
    <property type="entry name" value="PolyA_pol_arg_C"/>
    <property type="match status" value="1"/>
</dbReference>
<dbReference type="InterPro" id="IPR052191">
    <property type="entry name" value="tRNA_ntf/polyA_polymerase_I"/>
</dbReference>
<dbReference type="eggNOG" id="COG0617">
    <property type="taxonomic scope" value="Bacteria"/>
</dbReference>
<feature type="region of interest" description="Disordered" evidence="1">
    <location>
        <begin position="245"/>
        <end position="268"/>
    </location>
</feature>
<dbReference type="InterPro" id="IPR025866">
    <property type="entry name" value="PolyA_pol_arg_C_dom"/>
</dbReference>
<evidence type="ECO:0000313" key="4">
    <source>
        <dbReference type="EMBL" id="AGH42648.1"/>
    </source>
</evidence>
<dbReference type="SUPFAM" id="SSF81891">
    <property type="entry name" value="Poly A polymerase C-terminal region-like"/>
    <property type="match status" value="1"/>
</dbReference>
<feature type="compositionally biased region" description="Basic residues" evidence="1">
    <location>
        <begin position="255"/>
        <end position="268"/>
    </location>
</feature>
<dbReference type="InterPro" id="IPR032828">
    <property type="entry name" value="PolyA_RNA-bd"/>
</dbReference>
<name>M4RJ92_9ALTE</name>
<accession>M4RJ92</accession>
<dbReference type="Pfam" id="PF12627">
    <property type="entry name" value="PolyA_pol_RNAbd"/>
    <property type="match status" value="1"/>
</dbReference>
<dbReference type="PATRIC" id="fig|1129794.4.peg.533"/>
<evidence type="ECO:0000256" key="1">
    <source>
        <dbReference type="SAM" id="MobiDB-lite"/>
    </source>
</evidence>
<dbReference type="KEGG" id="gps:C427_0538"/>
<proteinExistence type="predicted"/>
<reference evidence="4 5" key="1">
    <citation type="journal article" date="2013" name="Genome Announc.">
        <title>Complete Genome Sequence of Glaciecola psychrophila Strain 170T.</title>
        <authorList>
            <person name="Yin J."/>
            <person name="Chen J."/>
            <person name="Liu G."/>
            <person name="Yu Y."/>
            <person name="Song L."/>
            <person name="Wang X."/>
            <person name="Qu X."/>
        </authorList>
    </citation>
    <scope>NUCLEOTIDE SEQUENCE [LARGE SCALE GENOMIC DNA]</scope>
    <source>
        <strain evidence="4 5">170</strain>
    </source>
</reference>
<dbReference type="Gene3D" id="1.10.3090.10">
    <property type="entry name" value="cca-adding enzyme, domain 2"/>
    <property type="match status" value="1"/>
</dbReference>